<dbReference type="Gene3D" id="2.160.20.120">
    <property type="match status" value="1"/>
</dbReference>
<keyword evidence="1" id="KW-0732">Signal</keyword>
<protein>
    <submittedName>
        <fullName evidence="3">DUF2807 domain-containing protein</fullName>
    </submittedName>
</protein>
<feature type="signal peptide" evidence="1">
    <location>
        <begin position="1"/>
        <end position="16"/>
    </location>
</feature>
<accession>A0ABV0B5N6</accession>
<proteinExistence type="predicted"/>
<keyword evidence="4" id="KW-1185">Reference proteome</keyword>
<evidence type="ECO:0000313" key="3">
    <source>
        <dbReference type="EMBL" id="MEN3745871.1"/>
    </source>
</evidence>
<evidence type="ECO:0000259" key="2">
    <source>
        <dbReference type="Pfam" id="PF10988"/>
    </source>
</evidence>
<comment type="caution">
    <text evidence="3">The sequence shown here is derived from an EMBL/GenBank/DDBJ whole genome shotgun (WGS) entry which is preliminary data.</text>
</comment>
<evidence type="ECO:0000313" key="4">
    <source>
        <dbReference type="Proteomes" id="UP001427805"/>
    </source>
</evidence>
<feature type="domain" description="Putative auto-transporter adhesin head GIN" evidence="2">
    <location>
        <begin position="30"/>
        <end position="214"/>
    </location>
</feature>
<gene>
    <name evidence="3" type="ORF">TPR58_01735</name>
</gene>
<dbReference type="Proteomes" id="UP001427805">
    <property type="component" value="Unassembled WGS sequence"/>
</dbReference>
<dbReference type="Pfam" id="PF10988">
    <property type="entry name" value="DUF2807"/>
    <property type="match status" value="1"/>
</dbReference>
<dbReference type="InterPro" id="IPR021255">
    <property type="entry name" value="DUF2807"/>
</dbReference>
<organism evidence="3 4">
    <name type="scientific">Sphingomonas rustica</name>
    <dbReference type="NCBI Taxonomy" id="3103142"/>
    <lineage>
        <taxon>Bacteria</taxon>
        <taxon>Pseudomonadati</taxon>
        <taxon>Pseudomonadota</taxon>
        <taxon>Alphaproteobacteria</taxon>
        <taxon>Sphingomonadales</taxon>
        <taxon>Sphingomonadaceae</taxon>
        <taxon>Sphingomonas</taxon>
    </lineage>
</organism>
<dbReference type="EMBL" id="JBDIZK010000001">
    <property type="protein sequence ID" value="MEN3745871.1"/>
    <property type="molecule type" value="Genomic_DNA"/>
</dbReference>
<reference evidence="3 4" key="1">
    <citation type="submission" date="2024-05" db="EMBL/GenBank/DDBJ databases">
        <title>Sphingomonas sp. HF-S3 16S ribosomal RNA gene Genome sequencing and assembly.</title>
        <authorList>
            <person name="Lee H."/>
        </authorList>
    </citation>
    <scope>NUCLEOTIDE SEQUENCE [LARGE SCALE GENOMIC DNA]</scope>
    <source>
        <strain evidence="3 4">HF-S3</strain>
    </source>
</reference>
<name>A0ABV0B5N6_9SPHN</name>
<sequence>MYRLAPLLLLGLTASAAPVAQDRTFLVSGFDRLRVDGPFQVELVVGPTRATATGDPQALQRLQVRVDGGTLVVGAGTDGWGRATGATVAPPRITLSTPALRTVLVNGGGQVRVAAMKGARIDLGLNGGGSLAVAGIDAADLGITLTGTGTMTLAGSTRQVRVRSNGAGSIDAAGLTAGDAVLVSESSGRLRIGVRYSAQVFAMGLGPVEIDGKPECRISGSGPVRCDGRVTRH</sequence>
<feature type="chain" id="PRO_5045963590" evidence="1">
    <location>
        <begin position="17"/>
        <end position="233"/>
    </location>
</feature>
<evidence type="ECO:0000256" key="1">
    <source>
        <dbReference type="SAM" id="SignalP"/>
    </source>
</evidence>
<dbReference type="RefSeq" id="WP_346244875.1">
    <property type="nucleotide sequence ID" value="NZ_JBDIZK010000001.1"/>
</dbReference>